<dbReference type="InterPro" id="IPR001789">
    <property type="entry name" value="Sig_transdc_resp-reg_receiver"/>
</dbReference>
<name>A0A8J6P9H2_9FIRM</name>
<feature type="domain" description="HTH araC/xylS-type" evidence="11">
    <location>
        <begin position="426"/>
        <end position="524"/>
    </location>
</feature>
<dbReference type="SUPFAM" id="SSF52172">
    <property type="entry name" value="CheY-like"/>
    <property type="match status" value="1"/>
</dbReference>
<evidence type="ECO:0000313" key="13">
    <source>
        <dbReference type="EMBL" id="MBC8609533.1"/>
    </source>
</evidence>
<dbReference type="Gene3D" id="3.40.50.2300">
    <property type="match status" value="1"/>
</dbReference>
<dbReference type="InterPro" id="IPR018060">
    <property type="entry name" value="HTH_AraC"/>
</dbReference>
<feature type="domain" description="Response regulatory" evidence="12">
    <location>
        <begin position="2"/>
        <end position="119"/>
    </location>
</feature>
<keyword evidence="4 10" id="KW-0597">Phosphoprotein</keyword>
<dbReference type="InterPro" id="IPR009057">
    <property type="entry name" value="Homeodomain-like_sf"/>
</dbReference>
<reference evidence="13" key="1">
    <citation type="submission" date="2020-08" db="EMBL/GenBank/DDBJ databases">
        <title>Genome public.</title>
        <authorList>
            <person name="Liu C."/>
            <person name="Sun Q."/>
        </authorList>
    </citation>
    <scope>NUCLEOTIDE SEQUENCE</scope>
    <source>
        <strain evidence="13">NSJ-15</strain>
    </source>
</reference>
<dbReference type="EMBL" id="JACRTL010000001">
    <property type="protein sequence ID" value="MBC8609533.1"/>
    <property type="molecule type" value="Genomic_DNA"/>
</dbReference>
<dbReference type="SUPFAM" id="SSF46689">
    <property type="entry name" value="Homeodomain-like"/>
    <property type="match status" value="1"/>
</dbReference>
<evidence type="ECO:0000256" key="1">
    <source>
        <dbReference type="ARBA" id="ARBA00004496"/>
    </source>
</evidence>
<dbReference type="PANTHER" id="PTHR42713:SF3">
    <property type="entry name" value="TRANSCRIPTIONAL REGULATORY PROTEIN HPTR"/>
    <property type="match status" value="1"/>
</dbReference>
<evidence type="ECO:0000256" key="5">
    <source>
        <dbReference type="ARBA" id="ARBA00023012"/>
    </source>
</evidence>
<accession>A0A8J6P9H2</accession>
<evidence type="ECO:0000256" key="3">
    <source>
        <dbReference type="ARBA" id="ARBA00022490"/>
    </source>
</evidence>
<dbReference type="PROSITE" id="PS50110">
    <property type="entry name" value="RESPONSE_REGULATORY"/>
    <property type="match status" value="1"/>
</dbReference>
<keyword evidence="6" id="KW-0805">Transcription regulation</keyword>
<keyword evidence="3" id="KW-0963">Cytoplasm</keyword>
<dbReference type="Pfam" id="PF12833">
    <property type="entry name" value="HTH_18"/>
    <property type="match status" value="1"/>
</dbReference>
<evidence type="ECO:0000256" key="7">
    <source>
        <dbReference type="ARBA" id="ARBA00023125"/>
    </source>
</evidence>
<feature type="modified residue" description="4-aspartylphosphate" evidence="10">
    <location>
        <position position="54"/>
    </location>
</feature>
<dbReference type="Gene3D" id="1.10.10.60">
    <property type="entry name" value="Homeodomain-like"/>
    <property type="match status" value="2"/>
</dbReference>
<evidence type="ECO:0000256" key="8">
    <source>
        <dbReference type="ARBA" id="ARBA00023163"/>
    </source>
</evidence>
<dbReference type="GO" id="GO:0043565">
    <property type="term" value="F:sequence-specific DNA binding"/>
    <property type="evidence" value="ECO:0007669"/>
    <property type="project" value="InterPro"/>
</dbReference>
<evidence type="ECO:0000256" key="10">
    <source>
        <dbReference type="PROSITE-ProRule" id="PRU00169"/>
    </source>
</evidence>
<dbReference type="AlphaFoldDB" id="A0A8J6P9H2"/>
<comment type="function">
    <text evidence="9">May play the central regulatory role in sporulation. It may be an element of the effector pathway responsible for the activation of sporulation genes in response to nutritional stress. Spo0A may act in concert with spo0H (a sigma factor) to control the expression of some genes that are critical to the sporulation process.</text>
</comment>
<dbReference type="CDD" id="cd17536">
    <property type="entry name" value="REC_YesN-like"/>
    <property type="match status" value="1"/>
</dbReference>
<proteinExistence type="predicted"/>
<comment type="caution">
    <text evidence="13">The sequence shown here is derived from an EMBL/GenBank/DDBJ whole genome shotgun (WGS) entry which is preliminary data.</text>
</comment>
<evidence type="ECO:0000256" key="4">
    <source>
        <dbReference type="ARBA" id="ARBA00022553"/>
    </source>
</evidence>
<keyword evidence="8" id="KW-0804">Transcription</keyword>
<dbReference type="GO" id="GO:0005737">
    <property type="term" value="C:cytoplasm"/>
    <property type="evidence" value="ECO:0007669"/>
    <property type="project" value="UniProtKB-SubCell"/>
</dbReference>
<dbReference type="InterPro" id="IPR051552">
    <property type="entry name" value="HptR"/>
</dbReference>
<dbReference type="PROSITE" id="PS01124">
    <property type="entry name" value="HTH_ARAC_FAMILY_2"/>
    <property type="match status" value="1"/>
</dbReference>
<organism evidence="13 14">
    <name type="scientific">Massiliimalia timonensis</name>
    <dbReference type="NCBI Taxonomy" id="1987501"/>
    <lineage>
        <taxon>Bacteria</taxon>
        <taxon>Bacillati</taxon>
        <taxon>Bacillota</taxon>
        <taxon>Clostridia</taxon>
        <taxon>Eubacteriales</taxon>
        <taxon>Oscillospiraceae</taxon>
        <taxon>Massiliimalia</taxon>
    </lineage>
</organism>
<dbReference type="GO" id="GO:0000160">
    <property type="term" value="P:phosphorelay signal transduction system"/>
    <property type="evidence" value="ECO:0007669"/>
    <property type="project" value="UniProtKB-KW"/>
</dbReference>
<dbReference type="SMART" id="SM00448">
    <property type="entry name" value="REC"/>
    <property type="match status" value="1"/>
</dbReference>
<dbReference type="Pfam" id="PF00072">
    <property type="entry name" value="Response_reg"/>
    <property type="match status" value="1"/>
</dbReference>
<evidence type="ECO:0000313" key="14">
    <source>
        <dbReference type="Proteomes" id="UP000632659"/>
    </source>
</evidence>
<evidence type="ECO:0000259" key="12">
    <source>
        <dbReference type="PROSITE" id="PS50110"/>
    </source>
</evidence>
<dbReference type="PANTHER" id="PTHR42713">
    <property type="entry name" value="HISTIDINE KINASE-RELATED"/>
    <property type="match status" value="1"/>
</dbReference>
<dbReference type="Proteomes" id="UP000632659">
    <property type="component" value="Unassembled WGS sequence"/>
</dbReference>
<dbReference type="PROSITE" id="PS00041">
    <property type="entry name" value="HTH_ARAC_FAMILY_1"/>
    <property type="match status" value="1"/>
</dbReference>
<gene>
    <name evidence="13" type="ORF">H8702_00150</name>
</gene>
<protein>
    <recommendedName>
        <fullName evidence="2">Stage 0 sporulation protein A homolog</fullName>
    </recommendedName>
</protein>
<evidence type="ECO:0000256" key="6">
    <source>
        <dbReference type="ARBA" id="ARBA00023015"/>
    </source>
</evidence>
<comment type="subcellular location">
    <subcellularLocation>
        <location evidence="1">Cytoplasm</location>
    </subcellularLocation>
</comment>
<evidence type="ECO:0000256" key="9">
    <source>
        <dbReference type="ARBA" id="ARBA00024867"/>
    </source>
</evidence>
<keyword evidence="14" id="KW-1185">Reference proteome</keyword>
<sequence>MNIMIVDDEALILQKLVDMVAGSTLGFQQIFRASNVDEALDIFEKEKPEIILTDIRMPQKSGLDLAKYIHDYFPDHIIILITGYAEFNYAKAGIEYNVFDYILKPIEQQATLACIERAQKSFRQNKKQQNLYKIFHNYFSDNYQLLKRQFLEMLLFHPVEPNSSLVKQQEELFQFSFQEYRLAAFQCLSSMAQPQPEEEYYNTYLVEKYLKEHFSEPICYSFSNILFFLFPYTSGSPAQDKRDLVRLLSQTKAAIESSCSVSLQIGISNASRSIQQLKMLKKQTSLCLDYQKNIPDHDMIFYEDIAQGESAAYDVDDQISFLNTHIKSGNKSQALSTLKDLFEAMRGAPDNLVWGTCNLIISNLSFILHEFHLEQEQVNYFISQMNQLLTAQQDPDLLMQYFLGWVGQICDAINESYKNKGNLIISKVQEYINQNFASQIGLTDAADAVGRNASYVSRLIKQYLGKSFTQILTEKRIAEAKRLLQSTSLKIGEIAEQTGYPNLRYFNRIFSSHVGMTANDYRKVVTTLLIDE</sequence>
<dbReference type="InterPro" id="IPR018062">
    <property type="entry name" value="HTH_AraC-typ_CS"/>
</dbReference>
<evidence type="ECO:0000256" key="2">
    <source>
        <dbReference type="ARBA" id="ARBA00018672"/>
    </source>
</evidence>
<keyword evidence="7" id="KW-0238">DNA-binding</keyword>
<dbReference type="GO" id="GO:0003700">
    <property type="term" value="F:DNA-binding transcription factor activity"/>
    <property type="evidence" value="ECO:0007669"/>
    <property type="project" value="InterPro"/>
</dbReference>
<keyword evidence="5" id="KW-0902">Two-component regulatory system</keyword>
<dbReference type="InterPro" id="IPR011006">
    <property type="entry name" value="CheY-like_superfamily"/>
</dbReference>
<evidence type="ECO:0000259" key="11">
    <source>
        <dbReference type="PROSITE" id="PS01124"/>
    </source>
</evidence>
<dbReference type="SMART" id="SM00342">
    <property type="entry name" value="HTH_ARAC"/>
    <property type="match status" value="1"/>
</dbReference>